<sequence>MFSSDHFNRWMSSLVNVYLAVSKSGYQYLMGFLNFIRIFFLIILEHYQTSTEEDFSKICIH</sequence>
<feature type="transmembrane region" description="Helical" evidence="1">
    <location>
        <begin position="25"/>
        <end position="44"/>
    </location>
</feature>
<accession>A0A9P0H956</accession>
<name>A0A9P0H956_NEZVI</name>
<keyword evidence="3" id="KW-1185">Reference proteome</keyword>
<keyword evidence="1" id="KW-0472">Membrane</keyword>
<proteinExistence type="predicted"/>
<protein>
    <submittedName>
        <fullName evidence="2">Uncharacterized protein</fullName>
    </submittedName>
</protein>
<dbReference type="EMBL" id="OV725080">
    <property type="protein sequence ID" value="CAH1397711.1"/>
    <property type="molecule type" value="Genomic_DNA"/>
</dbReference>
<keyword evidence="1" id="KW-0812">Transmembrane</keyword>
<dbReference type="Proteomes" id="UP001152798">
    <property type="component" value="Chromosome 4"/>
</dbReference>
<evidence type="ECO:0000313" key="2">
    <source>
        <dbReference type="EMBL" id="CAH1397711.1"/>
    </source>
</evidence>
<organism evidence="2 3">
    <name type="scientific">Nezara viridula</name>
    <name type="common">Southern green stink bug</name>
    <name type="synonym">Cimex viridulus</name>
    <dbReference type="NCBI Taxonomy" id="85310"/>
    <lineage>
        <taxon>Eukaryota</taxon>
        <taxon>Metazoa</taxon>
        <taxon>Ecdysozoa</taxon>
        <taxon>Arthropoda</taxon>
        <taxon>Hexapoda</taxon>
        <taxon>Insecta</taxon>
        <taxon>Pterygota</taxon>
        <taxon>Neoptera</taxon>
        <taxon>Paraneoptera</taxon>
        <taxon>Hemiptera</taxon>
        <taxon>Heteroptera</taxon>
        <taxon>Panheteroptera</taxon>
        <taxon>Pentatomomorpha</taxon>
        <taxon>Pentatomoidea</taxon>
        <taxon>Pentatomidae</taxon>
        <taxon>Pentatominae</taxon>
        <taxon>Nezara</taxon>
    </lineage>
</organism>
<dbReference type="AlphaFoldDB" id="A0A9P0H956"/>
<reference evidence="2" key="1">
    <citation type="submission" date="2022-01" db="EMBL/GenBank/DDBJ databases">
        <authorList>
            <person name="King R."/>
        </authorList>
    </citation>
    <scope>NUCLEOTIDE SEQUENCE</scope>
</reference>
<evidence type="ECO:0000313" key="3">
    <source>
        <dbReference type="Proteomes" id="UP001152798"/>
    </source>
</evidence>
<evidence type="ECO:0000256" key="1">
    <source>
        <dbReference type="SAM" id="Phobius"/>
    </source>
</evidence>
<gene>
    <name evidence="2" type="ORF">NEZAVI_LOCUS7494</name>
</gene>
<keyword evidence="1" id="KW-1133">Transmembrane helix</keyword>